<feature type="compositionally biased region" description="Acidic residues" evidence="1">
    <location>
        <begin position="267"/>
        <end position="277"/>
    </location>
</feature>
<protein>
    <recommendedName>
        <fullName evidence="4">HNH nuclease domain-containing protein</fullName>
    </recommendedName>
</protein>
<gene>
    <name evidence="2" type="ORF">CVT24_008968</name>
</gene>
<evidence type="ECO:0008006" key="4">
    <source>
        <dbReference type="Google" id="ProtNLM"/>
    </source>
</evidence>
<feature type="compositionally biased region" description="Basic residues" evidence="1">
    <location>
        <begin position="286"/>
        <end position="295"/>
    </location>
</feature>
<feature type="compositionally biased region" description="Basic residues" evidence="1">
    <location>
        <begin position="420"/>
        <end position="437"/>
    </location>
</feature>
<proteinExistence type="predicted"/>
<dbReference type="AlphaFoldDB" id="A0A409YAT5"/>
<feature type="region of interest" description="Disordered" evidence="1">
    <location>
        <begin position="267"/>
        <end position="313"/>
    </location>
</feature>
<reference evidence="2 3" key="1">
    <citation type="journal article" date="2018" name="Evol. Lett.">
        <title>Horizontal gene cluster transfer increased hallucinogenic mushroom diversity.</title>
        <authorList>
            <person name="Reynolds H.T."/>
            <person name="Vijayakumar V."/>
            <person name="Gluck-Thaler E."/>
            <person name="Korotkin H.B."/>
            <person name="Matheny P.B."/>
            <person name="Slot J.C."/>
        </authorList>
    </citation>
    <scope>NUCLEOTIDE SEQUENCE [LARGE SCALE GENOMIC DNA]</scope>
    <source>
        <strain evidence="2 3">2629</strain>
    </source>
</reference>
<feature type="region of interest" description="Disordered" evidence="1">
    <location>
        <begin position="343"/>
        <end position="449"/>
    </location>
</feature>
<evidence type="ECO:0000313" key="3">
    <source>
        <dbReference type="Proteomes" id="UP000284842"/>
    </source>
</evidence>
<feature type="compositionally biased region" description="Low complexity" evidence="1">
    <location>
        <begin position="296"/>
        <end position="309"/>
    </location>
</feature>
<dbReference type="OrthoDB" id="3133596at2759"/>
<comment type="caution">
    <text evidence="2">The sequence shown here is derived from an EMBL/GenBank/DDBJ whole genome shotgun (WGS) entry which is preliminary data.</text>
</comment>
<accession>A0A409YAT5</accession>
<keyword evidence="3" id="KW-1185">Reference proteome</keyword>
<evidence type="ECO:0000313" key="2">
    <source>
        <dbReference type="EMBL" id="PPR00112.1"/>
    </source>
</evidence>
<dbReference type="InParanoid" id="A0A409YAT5"/>
<feature type="compositionally biased region" description="Polar residues" evidence="1">
    <location>
        <begin position="376"/>
        <end position="402"/>
    </location>
</feature>
<organism evidence="2 3">
    <name type="scientific">Panaeolus cyanescens</name>
    <dbReference type="NCBI Taxonomy" id="181874"/>
    <lineage>
        <taxon>Eukaryota</taxon>
        <taxon>Fungi</taxon>
        <taxon>Dikarya</taxon>
        <taxon>Basidiomycota</taxon>
        <taxon>Agaricomycotina</taxon>
        <taxon>Agaricomycetes</taxon>
        <taxon>Agaricomycetidae</taxon>
        <taxon>Agaricales</taxon>
        <taxon>Agaricineae</taxon>
        <taxon>Galeropsidaceae</taxon>
        <taxon>Panaeolus</taxon>
    </lineage>
</organism>
<dbReference type="Proteomes" id="UP000284842">
    <property type="component" value="Unassembled WGS sequence"/>
</dbReference>
<dbReference type="EMBL" id="NHTK01001332">
    <property type="protein sequence ID" value="PPR00112.1"/>
    <property type="molecule type" value="Genomic_DNA"/>
</dbReference>
<evidence type="ECO:0000256" key="1">
    <source>
        <dbReference type="SAM" id="MobiDB-lite"/>
    </source>
</evidence>
<name>A0A409YAT5_9AGAR</name>
<sequence>MQTELNVEATPTGRIVYQTPDKLVSRTLDVNKRVAYSSPTQDRCIVENTPNCDGIELCHVFGRANSTDDTLMSSIEFNWDILKYGLNLDSRRNCIFAGALFHAKYDKGRWCLVPPIGVLQDLLKATKTGDRKIVAAKLKDIHDLGTYTYTLVPIHYEMGYKPIVWQTTDRPQAGDDDLIIYKYPFNKPVIEIESHVYPEFIVLSIGLHMAENPLLVSDPTFDQSHLDAYTEHFKIISTLYRTWTKPLTDAQKIQHKGMAPRIQYQVTDDEMSDESDHDDPNDKCYRAPRSKKKHATTSAPTTRSTRRSANLTLSSTTQLDALIPNGLEVVEAEPKVEIILGVNADGQEPDGPGSGRVAVLRKMPSSNKRKERERSVSPSPTSRRQGPGEGSSQENDLMSMLTSAAGYDSDTTPAAPAKSSKAKGKAPAKASKAKRKVAPLPRRSTSKRS</sequence>